<dbReference type="PRINTS" id="PR00095">
    <property type="entry name" value="ANTSNTHASEI"/>
</dbReference>
<dbReference type="PANTHER" id="PTHR11236">
    <property type="entry name" value="AMINOBENZOATE/ANTHRANILATE SYNTHASE"/>
    <property type="match status" value="1"/>
</dbReference>
<dbReference type="InterPro" id="IPR015890">
    <property type="entry name" value="Chorismate_C"/>
</dbReference>
<keyword evidence="5" id="KW-0032">Aminotransferase</keyword>
<evidence type="ECO:0000313" key="5">
    <source>
        <dbReference type="EMBL" id="QDV24229.1"/>
    </source>
</evidence>
<dbReference type="EMBL" id="CP036298">
    <property type="protein sequence ID" value="QDV24229.1"/>
    <property type="molecule type" value="Genomic_DNA"/>
</dbReference>
<feature type="domain" description="Anthranilate synthase component I N-terminal" evidence="4">
    <location>
        <begin position="4"/>
        <end position="110"/>
    </location>
</feature>
<dbReference type="GO" id="GO:0046820">
    <property type="term" value="F:4-amino-4-deoxychorismate synthase activity"/>
    <property type="evidence" value="ECO:0007669"/>
    <property type="project" value="UniProtKB-EC"/>
</dbReference>
<dbReference type="InterPro" id="IPR019999">
    <property type="entry name" value="Anth_synth_I-like"/>
</dbReference>
<evidence type="ECO:0000313" key="6">
    <source>
        <dbReference type="Proteomes" id="UP000318017"/>
    </source>
</evidence>
<gene>
    <name evidence="5" type="primary">pabB</name>
    <name evidence="5" type="ORF">Q31a_25440</name>
</gene>
<keyword evidence="6" id="KW-1185">Reference proteome</keyword>
<dbReference type="Gene3D" id="3.60.120.10">
    <property type="entry name" value="Anthranilate synthase"/>
    <property type="match status" value="1"/>
</dbReference>
<evidence type="ECO:0000259" key="4">
    <source>
        <dbReference type="Pfam" id="PF04715"/>
    </source>
</evidence>
<accession>A0A518G6M1</accession>
<evidence type="ECO:0000256" key="2">
    <source>
        <dbReference type="ARBA" id="ARBA00022679"/>
    </source>
</evidence>
<dbReference type="NCBIfam" id="TIGR00553">
    <property type="entry name" value="pabB"/>
    <property type="match status" value="1"/>
</dbReference>
<feature type="domain" description="Chorismate-utilising enzyme C-terminal" evidence="3">
    <location>
        <begin position="183"/>
        <end position="436"/>
    </location>
</feature>
<dbReference type="InterPro" id="IPR005801">
    <property type="entry name" value="ADC_synthase"/>
</dbReference>
<sequence length="452" mass="50351">MGGCVWLDSAQQSEALGRYSYMAALPFSTLRIDKPTASAVDQLTHLSHSFHTAKVPELPPMQGGWMGWFGYEMGNCFESVPTAKYNEFQLPIANLGLYDVVLSWDHLTGQSWIVSQGWPVLNPAKRQSHAYRRLRKFTQILENAPAPHSEFTHAQRQFRLPAHRLAPQFSTRWSPQWTSNFSSAEYRAAVQRCVEYIYAGDVFQVNLSQRLVRQATCPPEELYLHLRQANPAPFAGYTDFGRTQLLSCSPERFLSLNERVIETRPIKGTRPRLSNPLADAGIGELLQASEKDRSENVMIVDLMRNDLSRVATSDSVKVTSLCGLEKYPFVWHLVSVIQAQLASHRDASDVLHATFPGGSITGAPKIRAMEIIAELEPTVRGPYCGSLGYISFAGDMDLSILIRTISACDGWWQAPVGGGIVAASKPDLEEQETWHKAEGIMRAIDSLPTASR</sequence>
<name>A0A518G6M1_9BACT</name>
<evidence type="ECO:0000256" key="1">
    <source>
        <dbReference type="ARBA" id="ARBA00013139"/>
    </source>
</evidence>
<dbReference type="Proteomes" id="UP000318017">
    <property type="component" value="Chromosome"/>
</dbReference>
<dbReference type="KEGG" id="ahel:Q31a_25440"/>
<dbReference type="InterPro" id="IPR006805">
    <property type="entry name" value="Anth_synth_I_N"/>
</dbReference>
<dbReference type="Pfam" id="PF04715">
    <property type="entry name" value="Anth_synt_I_N"/>
    <property type="match status" value="1"/>
</dbReference>
<proteinExistence type="predicted"/>
<protein>
    <recommendedName>
        <fullName evidence="1">aminodeoxychorismate synthase</fullName>
        <ecNumber evidence="1">2.6.1.85</ecNumber>
    </recommendedName>
</protein>
<keyword evidence="2 5" id="KW-0808">Transferase</keyword>
<dbReference type="InterPro" id="IPR005802">
    <property type="entry name" value="ADC_synth_comp_1"/>
</dbReference>
<reference evidence="5 6" key="1">
    <citation type="submission" date="2019-02" db="EMBL/GenBank/DDBJ databases">
        <title>Deep-cultivation of Planctomycetes and their phenomic and genomic characterization uncovers novel biology.</title>
        <authorList>
            <person name="Wiegand S."/>
            <person name="Jogler M."/>
            <person name="Boedeker C."/>
            <person name="Pinto D."/>
            <person name="Vollmers J."/>
            <person name="Rivas-Marin E."/>
            <person name="Kohn T."/>
            <person name="Peeters S.H."/>
            <person name="Heuer A."/>
            <person name="Rast P."/>
            <person name="Oberbeckmann S."/>
            <person name="Bunk B."/>
            <person name="Jeske O."/>
            <person name="Meyerdierks A."/>
            <person name="Storesund J.E."/>
            <person name="Kallscheuer N."/>
            <person name="Luecker S."/>
            <person name="Lage O.M."/>
            <person name="Pohl T."/>
            <person name="Merkel B.J."/>
            <person name="Hornburger P."/>
            <person name="Mueller R.-W."/>
            <person name="Bruemmer F."/>
            <person name="Labrenz M."/>
            <person name="Spormann A.M."/>
            <person name="Op den Camp H."/>
            <person name="Overmann J."/>
            <person name="Amann R."/>
            <person name="Jetten M.S.M."/>
            <person name="Mascher T."/>
            <person name="Medema M.H."/>
            <person name="Devos D.P."/>
            <person name="Kaster A.-K."/>
            <person name="Ovreas L."/>
            <person name="Rohde M."/>
            <person name="Galperin M.Y."/>
            <person name="Jogler C."/>
        </authorList>
    </citation>
    <scope>NUCLEOTIDE SEQUENCE [LARGE SCALE GENOMIC DNA]</scope>
    <source>
        <strain evidence="5 6">Q31a</strain>
    </source>
</reference>
<dbReference type="Pfam" id="PF00425">
    <property type="entry name" value="Chorismate_bind"/>
    <property type="match status" value="1"/>
</dbReference>
<dbReference type="AlphaFoldDB" id="A0A518G6M1"/>
<organism evidence="5 6">
    <name type="scientific">Aureliella helgolandensis</name>
    <dbReference type="NCBI Taxonomy" id="2527968"/>
    <lineage>
        <taxon>Bacteria</taxon>
        <taxon>Pseudomonadati</taxon>
        <taxon>Planctomycetota</taxon>
        <taxon>Planctomycetia</taxon>
        <taxon>Pirellulales</taxon>
        <taxon>Pirellulaceae</taxon>
        <taxon>Aureliella</taxon>
    </lineage>
</organism>
<dbReference type="PANTHER" id="PTHR11236:SF50">
    <property type="entry name" value="AMINODEOXYCHORISMATE SYNTHASE COMPONENT 1"/>
    <property type="match status" value="1"/>
</dbReference>
<evidence type="ECO:0000259" key="3">
    <source>
        <dbReference type="Pfam" id="PF00425"/>
    </source>
</evidence>
<dbReference type="SUPFAM" id="SSF56322">
    <property type="entry name" value="ADC synthase"/>
    <property type="match status" value="1"/>
</dbReference>
<dbReference type="EC" id="2.6.1.85" evidence="1"/>
<dbReference type="GO" id="GO:0009396">
    <property type="term" value="P:folic acid-containing compound biosynthetic process"/>
    <property type="evidence" value="ECO:0007669"/>
    <property type="project" value="InterPro"/>
</dbReference>
<dbReference type="GO" id="GO:0000162">
    <property type="term" value="P:L-tryptophan biosynthetic process"/>
    <property type="evidence" value="ECO:0007669"/>
    <property type="project" value="TreeGrafter"/>
</dbReference>